<keyword evidence="3" id="KW-1185">Reference proteome</keyword>
<evidence type="ECO:0000313" key="2">
    <source>
        <dbReference type="EMBL" id="GHH43862.1"/>
    </source>
</evidence>
<evidence type="ECO:0000259" key="1">
    <source>
        <dbReference type="PROSITE" id="PS50921"/>
    </source>
</evidence>
<reference evidence="3" key="1">
    <citation type="journal article" date="2019" name="Int. J. Syst. Evol. Microbiol.">
        <title>The Global Catalogue of Microorganisms (GCM) 10K type strain sequencing project: providing services to taxonomists for standard genome sequencing and annotation.</title>
        <authorList>
            <consortium name="The Broad Institute Genomics Platform"/>
            <consortium name="The Broad Institute Genome Sequencing Center for Infectious Disease"/>
            <person name="Wu L."/>
            <person name="Ma J."/>
        </authorList>
    </citation>
    <scope>NUCLEOTIDE SEQUENCE [LARGE SCALE GENOMIC DNA]</scope>
    <source>
        <strain evidence="3">CGMCC 4.7367</strain>
    </source>
</reference>
<proteinExistence type="predicted"/>
<dbReference type="InterPro" id="IPR011006">
    <property type="entry name" value="CheY-like_superfamily"/>
</dbReference>
<dbReference type="SUPFAM" id="SSF52172">
    <property type="entry name" value="CheY-like"/>
    <property type="match status" value="1"/>
</dbReference>
<dbReference type="InterPro" id="IPR036388">
    <property type="entry name" value="WH-like_DNA-bd_sf"/>
</dbReference>
<dbReference type="PROSITE" id="PS50921">
    <property type="entry name" value="ANTAR"/>
    <property type="match status" value="1"/>
</dbReference>
<protein>
    <recommendedName>
        <fullName evidence="1">ANTAR domain-containing protein</fullName>
    </recommendedName>
</protein>
<gene>
    <name evidence="2" type="ORF">GCM10017774_42200</name>
</gene>
<dbReference type="SMART" id="SM01012">
    <property type="entry name" value="ANTAR"/>
    <property type="match status" value="1"/>
</dbReference>
<name>A0ABQ3MGF3_9PSEU</name>
<dbReference type="Proteomes" id="UP000605568">
    <property type="component" value="Unassembled WGS sequence"/>
</dbReference>
<dbReference type="InterPro" id="IPR005561">
    <property type="entry name" value="ANTAR"/>
</dbReference>
<dbReference type="Gene3D" id="1.10.10.10">
    <property type="entry name" value="Winged helix-like DNA-binding domain superfamily/Winged helix DNA-binding domain"/>
    <property type="match status" value="1"/>
</dbReference>
<evidence type="ECO:0000313" key="3">
    <source>
        <dbReference type="Proteomes" id="UP000605568"/>
    </source>
</evidence>
<accession>A0ABQ3MGF3</accession>
<feature type="domain" description="ANTAR" evidence="1">
    <location>
        <begin position="9"/>
        <end position="70"/>
    </location>
</feature>
<organism evidence="2 3">
    <name type="scientific">Lentzea cavernae</name>
    <dbReference type="NCBI Taxonomy" id="2020703"/>
    <lineage>
        <taxon>Bacteria</taxon>
        <taxon>Bacillati</taxon>
        <taxon>Actinomycetota</taxon>
        <taxon>Actinomycetes</taxon>
        <taxon>Pseudonocardiales</taxon>
        <taxon>Pseudonocardiaceae</taxon>
        <taxon>Lentzea</taxon>
    </lineage>
</organism>
<sequence length="112" mass="11889">MDGVNSHDGTDPDTELQTLRNIAVHRPVIEQAKGMVMLICSCDDPTAFTLLREISQRTNTKLHDVSAVVVAIGSNTTTELNDEVVQAVLAEARAAGLSGLFADKGSAVSDRP</sequence>
<dbReference type="Pfam" id="PF03861">
    <property type="entry name" value="ANTAR"/>
    <property type="match status" value="1"/>
</dbReference>
<comment type="caution">
    <text evidence="2">The sequence shown here is derived from an EMBL/GenBank/DDBJ whole genome shotgun (WGS) entry which is preliminary data.</text>
</comment>
<dbReference type="EMBL" id="BNAR01000006">
    <property type="protein sequence ID" value="GHH43862.1"/>
    <property type="molecule type" value="Genomic_DNA"/>
</dbReference>